<feature type="transmembrane region" description="Helical" evidence="5">
    <location>
        <begin position="303"/>
        <end position="327"/>
    </location>
</feature>
<dbReference type="AlphaFoldDB" id="A0A1V9ZD81"/>
<feature type="transmembrane region" description="Helical" evidence="5">
    <location>
        <begin position="120"/>
        <end position="142"/>
    </location>
</feature>
<evidence type="ECO:0000256" key="5">
    <source>
        <dbReference type="SAM" id="Phobius"/>
    </source>
</evidence>
<evidence type="ECO:0000256" key="1">
    <source>
        <dbReference type="ARBA" id="ARBA00004141"/>
    </source>
</evidence>
<dbReference type="EMBL" id="JNBS01002000">
    <property type="protein sequence ID" value="OQR95954.1"/>
    <property type="molecule type" value="Genomic_DNA"/>
</dbReference>
<dbReference type="Proteomes" id="UP000243217">
    <property type="component" value="Unassembled WGS sequence"/>
</dbReference>
<dbReference type="SUPFAM" id="SSF103481">
    <property type="entry name" value="Multidrug resistance efflux transporter EmrE"/>
    <property type="match status" value="1"/>
</dbReference>
<feature type="transmembrane region" description="Helical" evidence="5">
    <location>
        <begin position="177"/>
        <end position="197"/>
    </location>
</feature>
<comment type="subcellular location">
    <subcellularLocation>
        <location evidence="1">Membrane</location>
        <topology evidence="1">Multi-pass membrane protein</topology>
    </subcellularLocation>
</comment>
<organism evidence="6 7">
    <name type="scientific">Thraustotheca clavata</name>
    <dbReference type="NCBI Taxonomy" id="74557"/>
    <lineage>
        <taxon>Eukaryota</taxon>
        <taxon>Sar</taxon>
        <taxon>Stramenopiles</taxon>
        <taxon>Oomycota</taxon>
        <taxon>Saprolegniomycetes</taxon>
        <taxon>Saprolegniales</taxon>
        <taxon>Achlyaceae</taxon>
        <taxon>Thraustotheca</taxon>
    </lineage>
</organism>
<gene>
    <name evidence="6" type="ORF">THRCLA_07438</name>
</gene>
<feature type="transmembrane region" description="Helical" evidence="5">
    <location>
        <begin position="148"/>
        <end position="165"/>
    </location>
</feature>
<evidence type="ECO:0000313" key="7">
    <source>
        <dbReference type="Proteomes" id="UP000243217"/>
    </source>
</evidence>
<feature type="transmembrane region" description="Helical" evidence="5">
    <location>
        <begin position="253"/>
        <end position="275"/>
    </location>
</feature>
<dbReference type="GO" id="GO:0015165">
    <property type="term" value="F:pyrimidine nucleotide-sugar transmembrane transporter activity"/>
    <property type="evidence" value="ECO:0007669"/>
    <property type="project" value="InterPro"/>
</dbReference>
<protein>
    <submittedName>
        <fullName evidence="6">Drug/Metabolite Transporter (DMT) Superfamily</fullName>
    </submittedName>
</protein>
<dbReference type="InterPro" id="IPR007271">
    <property type="entry name" value="Nuc_sug_transpt"/>
</dbReference>
<sequence>MAWKIAGVGAAALAGGAMATMLMKMQFSWSASGTELCLNGTTTLCPFSKPWFGVLQMKIGMTMSLIFLLIRKRYTKSLFLETPVFKRMQYGVKYMPQPRTYDERRYLLQQAVDGPSWHTLGLTVIPAAMDLVQTMLSFIGLLWIPASVYQMSSGCVVVFSAIFAVRLMGLKIQRYQILSIAIMVVSIIIVSIAGIVGEDNLSPKDIFSIRLHHVFKSDWNQVVGMSMILVAQVIFSAQLVVEEHFLNQLQLSPFLLVGMEGLWGLVLFIPLIQFLKLTPEGTSDAALLWHESFPDTWTKLSNSPFLCLLVVSYTLCIGAYQITALYITKHHSALVRSMIEIGRTIGVWALGFVVYYIFNWSGPSSPGEKFSTWTLVEFVGFLLMAIASLTYKQLLHFPSMSLYQDDNGLPVTVEISSFMLDRH</sequence>
<keyword evidence="4 5" id="KW-0472">Membrane</keyword>
<dbReference type="OrthoDB" id="29773at2759"/>
<feature type="transmembrane region" description="Helical" evidence="5">
    <location>
        <begin position="49"/>
        <end position="70"/>
    </location>
</feature>
<dbReference type="GO" id="GO:0000139">
    <property type="term" value="C:Golgi membrane"/>
    <property type="evidence" value="ECO:0007669"/>
    <property type="project" value="InterPro"/>
</dbReference>
<dbReference type="PANTHER" id="PTHR13146:SF6">
    <property type="entry name" value="THH1_TOM1_TOM3 DOMAIN-CONTAINING PROTEIN"/>
    <property type="match status" value="1"/>
</dbReference>
<name>A0A1V9ZD81_9STRA</name>
<evidence type="ECO:0000313" key="6">
    <source>
        <dbReference type="EMBL" id="OQR95954.1"/>
    </source>
</evidence>
<evidence type="ECO:0000256" key="4">
    <source>
        <dbReference type="ARBA" id="ARBA00023136"/>
    </source>
</evidence>
<dbReference type="PANTHER" id="PTHR13146">
    <property type="match status" value="1"/>
</dbReference>
<proteinExistence type="predicted"/>
<feature type="transmembrane region" description="Helical" evidence="5">
    <location>
        <begin position="370"/>
        <end position="391"/>
    </location>
</feature>
<comment type="caution">
    <text evidence="6">The sequence shown here is derived from an EMBL/GenBank/DDBJ whole genome shotgun (WGS) entry which is preliminary data.</text>
</comment>
<dbReference type="Pfam" id="PF04142">
    <property type="entry name" value="Nuc_sug_transp"/>
    <property type="match status" value="1"/>
</dbReference>
<feature type="transmembrane region" description="Helical" evidence="5">
    <location>
        <begin position="222"/>
        <end position="241"/>
    </location>
</feature>
<keyword evidence="3 5" id="KW-1133">Transmembrane helix</keyword>
<feature type="transmembrane region" description="Helical" evidence="5">
    <location>
        <begin position="339"/>
        <end position="358"/>
    </location>
</feature>
<keyword evidence="2 5" id="KW-0812">Transmembrane</keyword>
<dbReference type="InterPro" id="IPR037185">
    <property type="entry name" value="EmrE-like"/>
</dbReference>
<keyword evidence="7" id="KW-1185">Reference proteome</keyword>
<accession>A0A1V9ZD81</accession>
<evidence type="ECO:0000256" key="2">
    <source>
        <dbReference type="ARBA" id="ARBA00022692"/>
    </source>
</evidence>
<reference evidence="6 7" key="1">
    <citation type="journal article" date="2014" name="Genome Biol. Evol.">
        <title>The secreted proteins of Achlya hypogyna and Thraustotheca clavata identify the ancestral oomycete secretome and reveal gene acquisitions by horizontal gene transfer.</title>
        <authorList>
            <person name="Misner I."/>
            <person name="Blouin N."/>
            <person name="Leonard G."/>
            <person name="Richards T.A."/>
            <person name="Lane C.E."/>
        </authorList>
    </citation>
    <scope>NUCLEOTIDE SEQUENCE [LARGE SCALE GENOMIC DNA]</scope>
    <source>
        <strain evidence="6 7">ATCC 34112</strain>
    </source>
</reference>
<evidence type="ECO:0000256" key="3">
    <source>
        <dbReference type="ARBA" id="ARBA00022989"/>
    </source>
</evidence>